<keyword evidence="1" id="KW-0378">Hydrolase</keyword>
<feature type="domain" description="Isochorismatase-like" evidence="3">
    <location>
        <begin position="48"/>
        <end position="219"/>
    </location>
</feature>
<feature type="signal peptide" evidence="2">
    <location>
        <begin position="1"/>
        <end position="25"/>
    </location>
</feature>
<gene>
    <name evidence="4" type="ORF">NQF78_22800</name>
</gene>
<dbReference type="Proteomes" id="UP001207830">
    <property type="component" value="Unassembled WGS sequence"/>
</dbReference>
<keyword evidence="2" id="KW-0732">Signal</keyword>
<accession>A0ABT3Z064</accession>
<dbReference type="PANTHER" id="PTHR43540:SF15">
    <property type="entry name" value="BLR5631 PROTEIN"/>
    <property type="match status" value="1"/>
</dbReference>
<sequence>MQRFTRRFLSACAFSGVLASTGAVADSQPTLRAMSGATPLSQLPAGKTALLVIDFQNEYFSGRLPIPDGVAALAKTRELITFADRHHIPVYHVQHVAPAGSPVFASNGDTVKFHRDMQPRAQDVVLQKNTVSVFASTDLNQRLKTTGIDTLIVSGLMTHACVAGAARDAVPLGYSVIVAADASATRAITRANGAAIDKDSLHKAALAEIEDTFGDVLSTGQIVRLPVR</sequence>
<comment type="caution">
    <text evidence="4">The sequence shown here is derived from an EMBL/GenBank/DDBJ whole genome shotgun (WGS) entry which is preliminary data.</text>
</comment>
<evidence type="ECO:0000256" key="2">
    <source>
        <dbReference type="SAM" id="SignalP"/>
    </source>
</evidence>
<name>A0ABT3Z064_9PSED</name>
<dbReference type="RefSeq" id="WP_267805157.1">
    <property type="nucleotide sequence ID" value="NZ_JANIGP010000023.1"/>
</dbReference>
<keyword evidence="5" id="KW-1185">Reference proteome</keyword>
<dbReference type="InterPro" id="IPR050272">
    <property type="entry name" value="Isochorismatase-like_hydrls"/>
</dbReference>
<reference evidence="4 5" key="1">
    <citation type="submission" date="2022-07" db="EMBL/GenBank/DDBJ databases">
        <title>Characterization of plant growth promoting rhizobacteria (PGPR) for use as bioinoculants in agriculture.</title>
        <authorList>
            <person name="Hassen A.I."/>
            <person name="Pierneef R."/>
        </authorList>
    </citation>
    <scope>NUCLEOTIDE SEQUENCE [LARGE SCALE GENOMIC DNA]</scope>
    <source>
        <strain evidence="4 5">SARCC-3054</strain>
    </source>
</reference>
<dbReference type="InterPro" id="IPR036380">
    <property type="entry name" value="Isochorismatase-like_sf"/>
</dbReference>
<evidence type="ECO:0000313" key="5">
    <source>
        <dbReference type="Proteomes" id="UP001207830"/>
    </source>
</evidence>
<dbReference type="InterPro" id="IPR000868">
    <property type="entry name" value="Isochorismatase-like_dom"/>
</dbReference>
<protein>
    <submittedName>
        <fullName evidence="4">Isochorismatase family protein</fullName>
    </submittedName>
</protein>
<evidence type="ECO:0000256" key="1">
    <source>
        <dbReference type="ARBA" id="ARBA00022801"/>
    </source>
</evidence>
<evidence type="ECO:0000259" key="3">
    <source>
        <dbReference type="Pfam" id="PF00857"/>
    </source>
</evidence>
<dbReference type="EMBL" id="JANIGP010000023">
    <property type="protein sequence ID" value="MCY0111140.1"/>
    <property type="molecule type" value="Genomic_DNA"/>
</dbReference>
<organism evidence="4 5">
    <name type="scientific">Pseudomonas monsensis</name>
    <dbReference type="NCBI Taxonomy" id="2745509"/>
    <lineage>
        <taxon>Bacteria</taxon>
        <taxon>Pseudomonadati</taxon>
        <taxon>Pseudomonadota</taxon>
        <taxon>Gammaproteobacteria</taxon>
        <taxon>Pseudomonadales</taxon>
        <taxon>Pseudomonadaceae</taxon>
        <taxon>Pseudomonas</taxon>
    </lineage>
</organism>
<dbReference type="Pfam" id="PF00857">
    <property type="entry name" value="Isochorismatase"/>
    <property type="match status" value="1"/>
</dbReference>
<dbReference type="SUPFAM" id="SSF52499">
    <property type="entry name" value="Isochorismatase-like hydrolases"/>
    <property type="match status" value="1"/>
</dbReference>
<dbReference type="Gene3D" id="3.40.50.850">
    <property type="entry name" value="Isochorismatase-like"/>
    <property type="match status" value="1"/>
</dbReference>
<proteinExistence type="predicted"/>
<dbReference type="PANTHER" id="PTHR43540">
    <property type="entry name" value="PEROXYUREIDOACRYLATE/UREIDOACRYLATE AMIDOHYDROLASE-RELATED"/>
    <property type="match status" value="1"/>
</dbReference>
<evidence type="ECO:0000313" key="4">
    <source>
        <dbReference type="EMBL" id="MCY0111140.1"/>
    </source>
</evidence>
<feature type="chain" id="PRO_5045367906" evidence="2">
    <location>
        <begin position="26"/>
        <end position="228"/>
    </location>
</feature>